<dbReference type="Proteomes" id="UP000548476">
    <property type="component" value="Unassembled WGS sequence"/>
</dbReference>
<dbReference type="InterPro" id="IPR016181">
    <property type="entry name" value="Acyl_CoA_acyltransferase"/>
</dbReference>
<dbReference type="RefSeq" id="WP_184788623.1">
    <property type="nucleotide sequence ID" value="NZ_BONT01000075.1"/>
</dbReference>
<evidence type="ECO:0000256" key="2">
    <source>
        <dbReference type="ARBA" id="ARBA00023315"/>
    </source>
</evidence>
<proteinExistence type="predicted"/>
<gene>
    <name evidence="4" type="ORF">HNR73_003649</name>
</gene>
<dbReference type="Gene3D" id="3.40.630.30">
    <property type="match status" value="1"/>
</dbReference>
<dbReference type="EMBL" id="JACHGT010000007">
    <property type="protein sequence ID" value="MBB6035785.1"/>
    <property type="molecule type" value="Genomic_DNA"/>
</dbReference>
<keyword evidence="5" id="KW-1185">Reference proteome</keyword>
<comment type="caution">
    <text evidence="4">The sequence shown here is derived from an EMBL/GenBank/DDBJ whole genome shotgun (WGS) entry which is preliminary data.</text>
</comment>
<evidence type="ECO:0000313" key="5">
    <source>
        <dbReference type="Proteomes" id="UP000548476"/>
    </source>
</evidence>
<dbReference type="GO" id="GO:0016747">
    <property type="term" value="F:acyltransferase activity, transferring groups other than amino-acyl groups"/>
    <property type="evidence" value="ECO:0007669"/>
    <property type="project" value="InterPro"/>
</dbReference>
<dbReference type="PROSITE" id="PS51186">
    <property type="entry name" value="GNAT"/>
    <property type="match status" value="1"/>
</dbReference>
<evidence type="ECO:0000259" key="3">
    <source>
        <dbReference type="PROSITE" id="PS51186"/>
    </source>
</evidence>
<keyword evidence="1 4" id="KW-0808">Transferase</keyword>
<dbReference type="CDD" id="cd04301">
    <property type="entry name" value="NAT_SF"/>
    <property type="match status" value="1"/>
</dbReference>
<accession>A0A841FJ01</accession>
<feature type="domain" description="N-acetyltransferase" evidence="3">
    <location>
        <begin position="1"/>
        <end position="167"/>
    </location>
</feature>
<name>A0A841FJ01_9ACTN</name>
<dbReference type="InterPro" id="IPR000182">
    <property type="entry name" value="GNAT_dom"/>
</dbReference>
<dbReference type="SUPFAM" id="SSF55729">
    <property type="entry name" value="Acyl-CoA N-acyltransferases (Nat)"/>
    <property type="match status" value="1"/>
</dbReference>
<organism evidence="4 5">
    <name type="scientific">Phytomonospora endophytica</name>
    <dbReference type="NCBI Taxonomy" id="714109"/>
    <lineage>
        <taxon>Bacteria</taxon>
        <taxon>Bacillati</taxon>
        <taxon>Actinomycetota</taxon>
        <taxon>Actinomycetes</taxon>
        <taxon>Micromonosporales</taxon>
        <taxon>Micromonosporaceae</taxon>
        <taxon>Phytomonospora</taxon>
    </lineage>
</organism>
<protein>
    <submittedName>
        <fullName evidence="4">GNAT superfamily N-acetyltransferase</fullName>
    </submittedName>
</protein>
<evidence type="ECO:0000313" key="4">
    <source>
        <dbReference type="EMBL" id="MBB6035785.1"/>
    </source>
</evidence>
<keyword evidence="2" id="KW-0012">Acyltransferase</keyword>
<dbReference type="PANTHER" id="PTHR43420">
    <property type="entry name" value="ACETYLTRANSFERASE"/>
    <property type="match status" value="1"/>
</dbReference>
<dbReference type="InterPro" id="IPR050680">
    <property type="entry name" value="YpeA/RimI_acetyltransf"/>
</dbReference>
<sequence>MRMVDLDGPGPLLDAVHRDVLVPSFPPAELGSLAELRAEVTDGATVVSAVLDADKRPVAAAVGRWSARARVQLLTHLAVLPSQRGTGVGRQLLRHVLEEWRMRHRPCAILAEVEHPAVHAGSPEHGDPTARLRFYERFGAMALALPYFQPALSPESPRMYGMVLLILHLDPELAGERQGTLASHPLRTFMLEYIAETEGAHRGPDPATTALFAAIDRPGGVAALPLSEPERFPISRPG</sequence>
<dbReference type="AlphaFoldDB" id="A0A841FJ01"/>
<dbReference type="Pfam" id="PF13508">
    <property type="entry name" value="Acetyltransf_7"/>
    <property type="match status" value="1"/>
</dbReference>
<reference evidence="4 5" key="1">
    <citation type="submission" date="2020-08" db="EMBL/GenBank/DDBJ databases">
        <title>Genomic Encyclopedia of Type Strains, Phase IV (KMG-IV): sequencing the most valuable type-strain genomes for metagenomic binning, comparative biology and taxonomic classification.</title>
        <authorList>
            <person name="Goeker M."/>
        </authorList>
    </citation>
    <scope>NUCLEOTIDE SEQUENCE [LARGE SCALE GENOMIC DNA]</scope>
    <source>
        <strain evidence="4 5">YIM 65646</strain>
    </source>
</reference>
<evidence type="ECO:0000256" key="1">
    <source>
        <dbReference type="ARBA" id="ARBA00022679"/>
    </source>
</evidence>